<reference evidence="1" key="2">
    <citation type="journal article" date="2015" name="Fish Shellfish Immunol.">
        <title>Early steps in the European eel (Anguilla anguilla)-Vibrio vulnificus interaction in the gills: Role of the RtxA13 toxin.</title>
        <authorList>
            <person name="Callol A."/>
            <person name="Pajuelo D."/>
            <person name="Ebbesson L."/>
            <person name="Teles M."/>
            <person name="MacKenzie S."/>
            <person name="Amaro C."/>
        </authorList>
    </citation>
    <scope>NUCLEOTIDE SEQUENCE</scope>
</reference>
<accession>A0A0E9XLX0</accession>
<proteinExistence type="predicted"/>
<reference evidence="1" key="1">
    <citation type="submission" date="2014-11" db="EMBL/GenBank/DDBJ databases">
        <authorList>
            <person name="Amaro Gonzalez C."/>
        </authorList>
    </citation>
    <scope>NUCLEOTIDE SEQUENCE</scope>
</reference>
<dbReference type="EMBL" id="GBXM01005767">
    <property type="protein sequence ID" value="JAI02811.1"/>
    <property type="molecule type" value="Transcribed_RNA"/>
</dbReference>
<organism evidence="1">
    <name type="scientific">Anguilla anguilla</name>
    <name type="common">European freshwater eel</name>
    <name type="synonym">Muraena anguilla</name>
    <dbReference type="NCBI Taxonomy" id="7936"/>
    <lineage>
        <taxon>Eukaryota</taxon>
        <taxon>Metazoa</taxon>
        <taxon>Chordata</taxon>
        <taxon>Craniata</taxon>
        <taxon>Vertebrata</taxon>
        <taxon>Euteleostomi</taxon>
        <taxon>Actinopterygii</taxon>
        <taxon>Neopterygii</taxon>
        <taxon>Teleostei</taxon>
        <taxon>Anguilliformes</taxon>
        <taxon>Anguillidae</taxon>
        <taxon>Anguilla</taxon>
    </lineage>
</organism>
<sequence>MQAFTSADGISLSDIAAFYFIGPRSIFHHCIEDTQLYMKTRKQK</sequence>
<protein>
    <submittedName>
        <fullName evidence="1">Uncharacterized protein</fullName>
    </submittedName>
</protein>
<dbReference type="AlphaFoldDB" id="A0A0E9XLX0"/>
<name>A0A0E9XLX0_ANGAN</name>
<evidence type="ECO:0000313" key="1">
    <source>
        <dbReference type="EMBL" id="JAI02811.1"/>
    </source>
</evidence>